<keyword evidence="1" id="KW-0175">Coiled coil</keyword>
<dbReference type="PANTHER" id="PTHR45615:SF40">
    <property type="entry name" value="MYOSIN HEAVY CHAIN, NON-MUSCLE"/>
    <property type="match status" value="1"/>
</dbReference>
<dbReference type="GO" id="GO:0000146">
    <property type="term" value="F:microfilament motor activity"/>
    <property type="evidence" value="ECO:0007669"/>
    <property type="project" value="TreeGrafter"/>
</dbReference>
<dbReference type="GO" id="GO:0050797">
    <property type="term" value="F:thymidylate synthase (FAD) activity"/>
    <property type="evidence" value="ECO:0007669"/>
    <property type="project" value="InterPro"/>
</dbReference>
<keyword evidence="3" id="KW-0472">Membrane</keyword>
<feature type="region of interest" description="Disordered" evidence="2">
    <location>
        <begin position="441"/>
        <end position="472"/>
    </location>
</feature>
<comment type="caution">
    <text evidence="4">The sequence shown here is derived from an EMBL/GenBank/DDBJ whole genome shotgun (WGS) entry which is preliminary data.</text>
</comment>
<evidence type="ECO:0000313" key="4">
    <source>
        <dbReference type="EMBL" id="KAK0729822.1"/>
    </source>
</evidence>
<keyword evidence="3" id="KW-1133">Transmembrane helix</keyword>
<sequence length="1412" mass="161546">MDKYFNPYGMEQYPEDGEGSGALEEYLGARQDKFRIRVAGSIAHIARDITHEAPDVTHVVPDITHVGQGLTHVAPSAIHVHRIRTSQPIAPRVPAQPPSSVFGRGTREVYRTKRKSDDRRASSLQPPTNRRVFSPPRSARAASPARSNVSSTSGQENPYLLTLVFPGWDDSIGYYPRSETQDYILDELLQAITDPPWVGMIEEVDPFGKLRTAMEEQAMHITACWFTLQRYYNKAASNMVLACTATINANKQIRADKAKLQALKDDLEKSEAEREHLVEKAANDHKTMASQDAIIKNLEAANEFIQEVDGRRDSETDKVKAEFNVLTQRIGLLEGQLRAAREELISSQKREPEPEQEVERWSEHWVSRAEFNDAKSKEAMALARMHDSIEAMRIAEIEKRQAALKMEAVVEENKQLKAQVELVVREKKQLEVQVEALQRLPAASDSLSEPTSRSDSKKDTKSDAGSADTAESLEYKKPTHRFDAVLCYLQSIVSDMKKGVDKNKQDLPRVVDNLKILSSQVASESQEEIKELQKKISKLQTQRDSLLAQRATDRMSIKKLTDTVNSWVEHEPRTFVNDKSSSPSDTSRDTLSTISERFRAPDAVLRALRAFKHIYKRFESGEDPAEAELIEECNQEMAILDKYIMDRQRKDVEESQGLRDRISSKLEGRYDEELEQTLKELEGKIETAVRPHLGPSLALLLEGESLDEDEDEYEDGEKEDDDDSEEEIAKLHRQISELQDREAQRLEQIETLEDTCKRLQQQLREEALKAALDPPPQDLSSEEAEKVAARRLQLEEQLEELIRKAKEATPVESSEVAQSLADLERTRAQEAHRHAEQQEELDDEISRYEEVRQLHEIEAAKVQKEMAGLRASEVELEKKKEEFEKMKKNLEREVDKRRADEYALREELHAERARLHLKMTEYKRRISDVDGMKKEKQRLLREAKLEVKERAHQLKEHERRAAEEDAARLERMRELDEQVEENRRRTAKNEAAIREKMRQLEDEVEETKQRLARSKNQEHALYISRGRKELMLEQARAKIARMKLLIEEEVARSQHLAERGTVEALLALQEQHRAENRGTKACFCSLLQFFLPAVYYNMVHGGCCAGTVPQQLDEEVPVPPVGQGLDIQTEDAHVGDTQDGTIGTAAEYGDGQATPTPRTMRSQPPSTFVYQPGCVSHHGHGHLPANSLTWTYICQLLTAATWIIFVLLIRLYNLQNLFYFCISLTTGLPLYILHLTGLALVEGYGRFRFHLPFSIQVRTPESLPLLSLLPPLSKPAWLRRAPSARTLVDIFLLAFVLLTWLAATAVRFERGIWVHANDWRHAYLRDIYDKAPYPGWSPLGEVDYRLAVDPMVLWAQQVWHGIVFPESRAGEKGREMLRERREVLGRAGEVFADRGLFWLQSIFRCVWAAECE</sequence>
<organism evidence="4 5">
    <name type="scientific">Lasiosphaeris hirsuta</name>
    <dbReference type="NCBI Taxonomy" id="260670"/>
    <lineage>
        <taxon>Eukaryota</taxon>
        <taxon>Fungi</taxon>
        <taxon>Dikarya</taxon>
        <taxon>Ascomycota</taxon>
        <taxon>Pezizomycotina</taxon>
        <taxon>Sordariomycetes</taxon>
        <taxon>Sordariomycetidae</taxon>
        <taxon>Sordariales</taxon>
        <taxon>Lasiosphaeriaceae</taxon>
        <taxon>Lasiosphaeris</taxon>
    </lineage>
</organism>
<reference evidence="4" key="1">
    <citation type="submission" date="2023-06" db="EMBL/GenBank/DDBJ databases">
        <title>Genome-scale phylogeny and comparative genomics of the fungal order Sordariales.</title>
        <authorList>
            <consortium name="Lawrence Berkeley National Laboratory"/>
            <person name="Hensen N."/>
            <person name="Bonometti L."/>
            <person name="Westerberg I."/>
            <person name="Brannstrom I.O."/>
            <person name="Guillou S."/>
            <person name="Cros-Aarteil S."/>
            <person name="Calhoun S."/>
            <person name="Haridas S."/>
            <person name="Kuo A."/>
            <person name="Mondo S."/>
            <person name="Pangilinan J."/>
            <person name="Riley R."/>
            <person name="Labutti K."/>
            <person name="Andreopoulos B."/>
            <person name="Lipzen A."/>
            <person name="Chen C."/>
            <person name="Yanf M."/>
            <person name="Daum C."/>
            <person name="Ng V."/>
            <person name="Clum A."/>
            <person name="Steindorff A."/>
            <person name="Ohm R."/>
            <person name="Martin F."/>
            <person name="Silar P."/>
            <person name="Natvig D."/>
            <person name="Lalanne C."/>
            <person name="Gautier V."/>
            <person name="Ament-Velasquez S.L."/>
            <person name="Kruys A."/>
            <person name="Hutchinson M.I."/>
            <person name="Powell A.J."/>
            <person name="Barry K."/>
            <person name="Miller A.N."/>
            <person name="Grigoriev I.V."/>
            <person name="Debuchy R."/>
            <person name="Gladieux P."/>
            <person name="Thoren M.H."/>
            <person name="Johannesson H."/>
        </authorList>
    </citation>
    <scope>NUCLEOTIDE SEQUENCE</scope>
    <source>
        <strain evidence="4">SMH4607-1</strain>
    </source>
</reference>
<evidence type="ECO:0000256" key="3">
    <source>
        <dbReference type="SAM" id="Phobius"/>
    </source>
</evidence>
<feature type="compositionally biased region" description="Basic and acidic residues" evidence="2">
    <location>
        <begin position="105"/>
        <end position="121"/>
    </location>
</feature>
<feature type="coiled-coil region" evidence="1">
    <location>
        <begin position="250"/>
        <end position="280"/>
    </location>
</feature>
<accession>A0AA40B8W9</accession>
<dbReference type="GO" id="GO:0016460">
    <property type="term" value="C:myosin II complex"/>
    <property type="evidence" value="ECO:0007669"/>
    <property type="project" value="TreeGrafter"/>
</dbReference>
<dbReference type="GO" id="GO:0032982">
    <property type="term" value="C:myosin filament"/>
    <property type="evidence" value="ECO:0007669"/>
    <property type="project" value="TreeGrafter"/>
</dbReference>
<evidence type="ECO:0000313" key="5">
    <source>
        <dbReference type="Proteomes" id="UP001172102"/>
    </source>
</evidence>
<gene>
    <name evidence="4" type="ORF">B0H67DRAFT_547900</name>
</gene>
<dbReference type="GO" id="GO:0051015">
    <property type="term" value="F:actin filament binding"/>
    <property type="evidence" value="ECO:0007669"/>
    <property type="project" value="TreeGrafter"/>
</dbReference>
<feature type="compositionally biased region" description="Low complexity" evidence="2">
    <location>
        <begin position="134"/>
        <end position="147"/>
    </location>
</feature>
<feature type="compositionally biased region" description="Acidic residues" evidence="2">
    <location>
        <begin position="704"/>
        <end position="726"/>
    </location>
</feature>
<feature type="transmembrane region" description="Helical" evidence="3">
    <location>
        <begin position="1216"/>
        <end position="1241"/>
    </location>
</feature>
<proteinExistence type="predicted"/>
<dbReference type="PROSITE" id="PS51331">
    <property type="entry name" value="THYX"/>
    <property type="match status" value="1"/>
</dbReference>
<feature type="transmembrane region" description="Helical" evidence="3">
    <location>
        <begin position="1287"/>
        <end position="1306"/>
    </location>
</feature>
<dbReference type="GO" id="GO:0006231">
    <property type="term" value="P:dTMP biosynthetic process"/>
    <property type="evidence" value="ECO:0007669"/>
    <property type="project" value="InterPro"/>
</dbReference>
<evidence type="ECO:0000256" key="1">
    <source>
        <dbReference type="SAM" id="Coils"/>
    </source>
</evidence>
<dbReference type="EMBL" id="JAUKUA010000001">
    <property type="protein sequence ID" value="KAK0729822.1"/>
    <property type="molecule type" value="Genomic_DNA"/>
</dbReference>
<evidence type="ECO:0000256" key="2">
    <source>
        <dbReference type="SAM" id="MobiDB-lite"/>
    </source>
</evidence>
<feature type="region of interest" description="Disordered" evidence="2">
    <location>
        <begin position="85"/>
        <end position="154"/>
    </location>
</feature>
<dbReference type="Proteomes" id="UP001172102">
    <property type="component" value="Unassembled WGS sequence"/>
</dbReference>
<feature type="compositionally biased region" description="Basic and acidic residues" evidence="2">
    <location>
        <begin position="452"/>
        <end position="462"/>
    </location>
</feature>
<feature type="transmembrane region" description="Helical" evidence="3">
    <location>
        <begin position="1190"/>
        <end position="1209"/>
    </location>
</feature>
<feature type="compositionally biased region" description="Basic and acidic residues" evidence="2">
    <location>
        <begin position="825"/>
        <end position="837"/>
    </location>
</feature>
<dbReference type="InterPro" id="IPR003669">
    <property type="entry name" value="Thymidylate_synthase_ThyX"/>
</dbReference>
<keyword evidence="3" id="KW-0812">Transmembrane</keyword>
<feature type="region of interest" description="Disordered" evidence="2">
    <location>
        <begin position="702"/>
        <end position="727"/>
    </location>
</feature>
<keyword evidence="5" id="KW-1185">Reference proteome</keyword>
<name>A0AA40B8W9_9PEZI</name>
<dbReference type="GO" id="GO:0005737">
    <property type="term" value="C:cytoplasm"/>
    <property type="evidence" value="ECO:0007669"/>
    <property type="project" value="TreeGrafter"/>
</dbReference>
<feature type="region of interest" description="Disordered" evidence="2">
    <location>
        <begin position="825"/>
        <end position="844"/>
    </location>
</feature>
<protein>
    <submittedName>
        <fullName evidence="4">Uncharacterized protein</fullName>
    </submittedName>
</protein>
<dbReference type="GO" id="GO:0050660">
    <property type="term" value="F:flavin adenine dinucleotide binding"/>
    <property type="evidence" value="ECO:0007669"/>
    <property type="project" value="InterPro"/>
</dbReference>
<feature type="coiled-coil region" evidence="1">
    <location>
        <begin position="394"/>
        <end position="440"/>
    </location>
</feature>
<dbReference type="PANTHER" id="PTHR45615">
    <property type="entry name" value="MYOSIN HEAVY CHAIN, NON-MUSCLE"/>
    <property type="match status" value="1"/>
</dbReference>
<feature type="coiled-coil region" evidence="1">
    <location>
        <begin position="522"/>
        <end position="549"/>
    </location>
</feature>